<keyword evidence="11" id="KW-1185">Reference proteome</keyword>
<accession>A0AAE3MEY9</accession>
<keyword evidence="6 8" id="KW-1133">Transmembrane helix</keyword>
<evidence type="ECO:0000256" key="5">
    <source>
        <dbReference type="ARBA" id="ARBA00022985"/>
    </source>
</evidence>
<evidence type="ECO:0000313" key="11">
    <source>
        <dbReference type="Proteomes" id="UP001207408"/>
    </source>
</evidence>
<evidence type="ECO:0000256" key="4">
    <source>
        <dbReference type="ARBA" id="ARBA00022692"/>
    </source>
</evidence>
<keyword evidence="5" id="KW-0448">Lipopolysaccharide biosynthesis</keyword>
<evidence type="ECO:0000313" key="10">
    <source>
        <dbReference type="EMBL" id="MCW3806221.1"/>
    </source>
</evidence>
<dbReference type="CDD" id="cd04187">
    <property type="entry name" value="DPM1_like_bac"/>
    <property type="match status" value="1"/>
</dbReference>
<evidence type="ECO:0000256" key="1">
    <source>
        <dbReference type="ARBA" id="ARBA00022475"/>
    </source>
</evidence>
<evidence type="ECO:0000256" key="7">
    <source>
        <dbReference type="ARBA" id="ARBA00023136"/>
    </source>
</evidence>
<protein>
    <submittedName>
        <fullName evidence="10">Glycosyltransferase family 2 protein</fullName>
    </submittedName>
</protein>
<organism evidence="10 11">
    <name type="scientific">Plebeiibacterium marinum</name>
    <dbReference type="NCBI Taxonomy" id="2992111"/>
    <lineage>
        <taxon>Bacteria</taxon>
        <taxon>Pseudomonadati</taxon>
        <taxon>Bacteroidota</taxon>
        <taxon>Bacteroidia</taxon>
        <taxon>Marinilabiliales</taxon>
        <taxon>Marinilabiliaceae</taxon>
        <taxon>Plebeiibacterium</taxon>
    </lineage>
</organism>
<dbReference type="SUPFAM" id="SSF53448">
    <property type="entry name" value="Nucleotide-diphospho-sugar transferases"/>
    <property type="match status" value="1"/>
</dbReference>
<comment type="caution">
    <text evidence="10">The sequence shown here is derived from an EMBL/GenBank/DDBJ whole genome shotgun (WGS) entry which is preliminary data.</text>
</comment>
<evidence type="ECO:0000256" key="3">
    <source>
        <dbReference type="ARBA" id="ARBA00022679"/>
    </source>
</evidence>
<gene>
    <name evidence="10" type="ORF">OM074_11345</name>
</gene>
<feature type="domain" description="Glycosyltransferase 2-like" evidence="9">
    <location>
        <begin position="4"/>
        <end position="165"/>
    </location>
</feature>
<dbReference type="Gene3D" id="3.90.550.10">
    <property type="entry name" value="Spore Coat Polysaccharide Biosynthesis Protein SpsA, Chain A"/>
    <property type="match status" value="1"/>
</dbReference>
<dbReference type="Proteomes" id="UP001207408">
    <property type="component" value="Unassembled WGS sequence"/>
</dbReference>
<reference evidence="10" key="1">
    <citation type="submission" date="2022-10" db="EMBL/GenBank/DDBJ databases">
        <authorList>
            <person name="Yu W.X."/>
        </authorList>
    </citation>
    <scope>NUCLEOTIDE SEQUENCE</scope>
    <source>
        <strain evidence="10">D04</strain>
    </source>
</reference>
<dbReference type="PANTHER" id="PTHR48090:SF3">
    <property type="entry name" value="UNDECAPRENYL-PHOSPHATE 4-DEOXY-4-FORMAMIDO-L-ARABINOSE TRANSFERASE"/>
    <property type="match status" value="1"/>
</dbReference>
<name>A0AAE3MEY9_9BACT</name>
<proteinExistence type="predicted"/>
<dbReference type="InterPro" id="IPR029044">
    <property type="entry name" value="Nucleotide-diphossugar_trans"/>
</dbReference>
<keyword evidence="1" id="KW-1003">Cell membrane</keyword>
<dbReference type="Pfam" id="PF00535">
    <property type="entry name" value="Glycos_transf_2"/>
    <property type="match status" value="1"/>
</dbReference>
<dbReference type="GO" id="GO:0016757">
    <property type="term" value="F:glycosyltransferase activity"/>
    <property type="evidence" value="ECO:0007669"/>
    <property type="project" value="UniProtKB-KW"/>
</dbReference>
<evidence type="ECO:0000256" key="8">
    <source>
        <dbReference type="SAM" id="Phobius"/>
    </source>
</evidence>
<dbReference type="GO" id="GO:0009103">
    <property type="term" value="P:lipopolysaccharide biosynthetic process"/>
    <property type="evidence" value="ECO:0007669"/>
    <property type="project" value="UniProtKB-KW"/>
</dbReference>
<keyword evidence="3" id="KW-0808">Transferase</keyword>
<evidence type="ECO:0000259" key="9">
    <source>
        <dbReference type="Pfam" id="PF00535"/>
    </source>
</evidence>
<evidence type="ECO:0000256" key="2">
    <source>
        <dbReference type="ARBA" id="ARBA00022676"/>
    </source>
</evidence>
<feature type="transmembrane region" description="Helical" evidence="8">
    <location>
        <begin position="266"/>
        <end position="291"/>
    </location>
</feature>
<dbReference type="RefSeq" id="WP_301199593.1">
    <property type="nucleotide sequence ID" value="NZ_JAPDPI010000021.1"/>
</dbReference>
<evidence type="ECO:0000256" key="6">
    <source>
        <dbReference type="ARBA" id="ARBA00022989"/>
    </source>
</evidence>
<dbReference type="PANTHER" id="PTHR48090">
    <property type="entry name" value="UNDECAPRENYL-PHOSPHATE 4-DEOXY-4-FORMAMIDO-L-ARABINOSE TRANSFERASE-RELATED"/>
    <property type="match status" value="1"/>
</dbReference>
<feature type="transmembrane region" description="Helical" evidence="8">
    <location>
        <begin position="230"/>
        <end position="254"/>
    </location>
</feature>
<keyword evidence="2" id="KW-0328">Glycosyltransferase</keyword>
<dbReference type="InterPro" id="IPR050256">
    <property type="entry name" value="Glycosyltransferase_2"/>
</dbReference>
<sequence>MKISVVIPVYNEEGNVAPLVQQVYEALKPSGYDFETILIDDGSKDNTVKEIKKLKDKNVVLIELRRNYGQCPALKAGIDYATGDYIATLDGDLQNDPADIIRMMDIIKDQDCDVVTGIRAKRQDDVFLRKIPSKIANSIVRKVSGTNIIDNGCAIKVFKSDIAKEIPLYGEMHRFIAIYAIKEGAKVEQIDVNHRARFSGESKYGLGRTFKVLSDLILMRFRDKYGQKPMYLLGPLGLGSFAIGSMLLLYLLVLKCMGEDIWGRPLIFAGLIFLSAGFQFLLIGIVLDLLMRTNHESQKKRIYNVRKTDRI</sequence>
<keyword evidence="4 8" id="KW-0812">Transmembrane</keyword>
<dbReference type="InterPro" id="IPR001173">
    <property type="entry name" value="Glyco_trans_2-like"/>
</dbReference>
<keyword evidence="7 8" id="KW-0472">Membrane</keyword>
<dbReference type="AlphaFoldDB" id="A0AAE3MEY9"/>
<dbReference type="GO" id="GO:0005886">
    <property type="term" value="C:plasma membrane"/>
    <property type="evidence" value="ECO:0007669"/>
    <property type="project" value="TreeGrafter"/>
</dbReference>
<dbReference type="EMBL" id="JAPDPI010000021">
    <property type="protein sequence ID" value="MCW3806221.1"/>
    <property type="molecule type" value="Genomic_DNA"/>
</dbReference>